<keyword evidence="2" id="KW-1185">Reference proteome</keyword>
<proteinExistence type="predicted"/>
<gene>
    <name evidence="1" type="ORF">EGH23_25845</name>
</gene>
<comment type="caution">
    <text evidence="1">The sequence shown here is derived from an EMBL/GenBank/DDBJ whole genome shotgun (WGS) entry which is preliminary data.</text>
</comment>
<dbReference type="Proteomes" id="UP001430455">
    <property type="component" value="Unassembled WGS sequence"/>
</dbReference>
<reference evidence="1 2" key="1">
    <citation type="submission" date="2021-06" db="EMBL/GenBank/DDBJ databases">
        <title>Halomicroarcula sp. a new haloarchaeum isolated from saline soil.</title>
        <authorList>
            <person name="Duran-Viseras A."/>
            <person name="Sanchez-Porro C."/>
            <person name="Ventosa A."/>
        </authorList>
    </citation>
    <scope>NUCLEOTIDE SEQUENCE [LARGE SCALE GENOMIC DNA]</scope>
    <source>
        <strain evidence="1 2">F27</strain>
    </source>
</reference>
<dbReference type="InterPro" id="IPR036390">
    <property type="entry name" value="WH_DNA-bd_sf"/>
</dbReference>
<evidence type="ECO:0000313" key="2">
    <source>
        <dbReference type="Proteomes" id="UP001430455"/>
    </source>
</evidence>
<name>A0AAW4PLP6_9EURY</name>
<protein>
    <submittedName>
        <fullName evidence="1">Uncharacterized protein</fullName>
    </submittedName>
</protein>
<dbReference type="EMBL" id="RKLT01000050">
    <property type="protein sequence ID" value="MBX0298285.1"/>
    <property type="molecule type" value="Genomic_DNA"/>
</dbReference>
<sequence length="82" mass="9143">MSEDRSRGEGGAYEPEVSDEDLLDVFWKSEKPVLTAKQVAGEVSIGRKAVLERLRGLEKRGAVERMEVGARAVVWWPVEDGE</sequence>
<organism evidence="1 2">
    <name type="scientific">Haloarcula nitratireducens</name>
    <dbReference type="NCBI Taxonomy" id="2487749"/>
    <lineage>
        <taxon>Archaea</taxon>
        <taxon>Methanobacteriati</taxon>
        <taxon>Methanobacteriota</taxon>
        <taxon>Stenosarchaea group</taxon>
        <taxon>Halobacteria</taxon>
        <taxon>Halobacteriales</taxon>
        <taxon>Haloarculaceae</taxon>
        <taxon>Haloarcula</taxon>
    </lineage>
</organism>
<dbReference type="SUPFAM" id="SSF46785">
    <property type="entry name" value="Winged helix' DNA-binding domain"/>
    <property type="match status" value="1"/>
</dbReference>
<accession>A0AAW4PLP6</accession>
<dbReference type="RefSeq" id="WP_220582861.1">
    <property type="nucleotide sequence ID" value="NZ_RKLT01000050.1"/>
</dbReference>
<dbReference type="AlphaFoldDB" id="A0AAW4PLP6"/>
<evidence type="ECO:0000313" key="1">
    <source>
        <dbReference type="EMBL" id="MBX0298285.1"/>
    </source>
</evidence>